<dbReference type="Gene3D" id="1.10.287.470">
    <property type="entry name" value="Helix hairpin bin"/>
    <property type="match status" value="1"/>
</dbReference>
<dbReference type="RefSeq" id="WP_338548050.1">
    <property type="nucleotide sequence ID" value="NZ_CP146069.1"/>
</dbReference>
<feature type="coiled-coil region" evidence="2">
    <location>
        <begin position="103"/>
        <end position="168"/>
    </location>
</feature>
<dbReference type="Gene3D" id="2.40.420.20">
    <property type="match status" value="1"/>
</dbReference>
<evidence type="ECO:0000256" key="2">
    <source>
        <dbReference type="SAM" id="Coils"/>
    </source>
</evidence>
<dbReference type="PANTHER" id="PTHR30469:SF20">
    <property type="entry name" value="EFFLUX RND TRANSPORTER PERIPLASMIC ADAPTOR SUBUNIT"/>
    <property type="match status" value="1"/>
</dbReference>
<dbReference type="Gene3D" id="2.40.30.170">
    <property type="match status" value="1"/>
</dbReference>
<keyword evidence="4" id="KW-1185">Reference proteome</keyword>
<protein>
    <submittedName>
        <fullName evidence="3">Efflux RND transporter periplasmic adaptor subunit</fullName>
    </submittedName>
</protein>
<dbReference type="PROSITE" id="PS51257">
    <property type="entry name" value="PROKAR_LIPOPROTEIN"/>
    <property type="match status" value="1"/>
</dbReference>
<evidence type="ECO:0000313" key="3">
    <source>
        <dbReference type="EMBL" id="WWR45142.1"/>
    </source>
</evidence>
<organism evidence="3 4">
    <name type="scientific">Roseovarius phycicola</name>
    <dbReference type="NCBI Taxonomy" id="3080976"/>
    <lineage>
        <taxon>Bacteria</taxon>
        <taxon>Pseudomonadati</taxon>
        <taxon>Pseudomonadota</taxon>
        <taxon>Alphaproteobacteria</taxon>
        <taxon>Rhodobacterales</taxon>
        <taxon>Roseobacteraceae</taxon>
        <taxon>Roseovarius</taxon>
    </lineage>
</organism>
<sequence>MVRPIIVVLTILSLAACREEEETAETPIRGLKTHLVELEPNFETRRFPAVLEPAEIAPLSFEISGLLGAVVLSVGQRVAEGEVLVSLDQTSLEIQVESASASVDQARSAAQNAAETLERQQTLFERGTATKVAVDDAKVQADNTAAQLVQAEKSLETAEENLGKADLLAPFDGIINTVDATSFTTISPGAPVVTVYPSDSYEVRFLVSFDTVGQLVIGTKARIRLADQPDVVLDAVVSEIGARADSVSSFPVVLTLKETHPSIKAGMAVEASIDLPNAQDEGFAVPLSAIIRDGQAEGEENSQSVMSIFVFNPDTSRVERRDVTVGGLRENMIVVTEGLREGDQVASAGVSFLKDGQEVRLLTGAE</sequence>
<dbReference type="NCBIfam" id="TIGR01730">
    <property type="entry name" value="RND_mfp"/>
    <property type="match status" value="1"/>
</dbReference>
<comment type="similarity">
    <text evidence="1">Belongs to the membrane fusion protein (MFP) (TC 8.A.1) family.</text>
</comment>
<name>A0ABZ2HDH7_9RHOB</name>
<evidence type="ECO:0000313" key="4">
    <source>
        <dbReference type="Proteomes" id="UP001364156"/>
    </source>
</evidence>
<dbReference type="EMBL" id="CP146069">
    <property type="protein sequence ID" value="WWR45142.1"/>
    <property type="molecule type" value="Genomic_DNA"/>
</dbReference>
<accession>A0ABZ2HDH7</accession>
<dbReference type="SUPFAM" id="SSF111369">
    <property type="entry name" value="HlyD-like secretion proteins"/>
    <property type="match status" value="1"/>
</dbReference>
<dbReference type="PANTHER" id="PTHR30469">
    <property type="entry name" value="MULTIDRUG RESISTANCE PROTEIN MDTA"/>
    <property type="match status" value="1"/>
</dbReference>
<dbReference type="Gene3D" id="2.40.50.100">
    <property type="match status" value="1"/>
</dbReference>
<evidence type="ECO:0000256" key="1">
    <source>
        <dbReference type="ARBA" id="ARBA00009477"/>
    </source>
</evidence>
<proteinExistence type="inferred from homology"/>
<reference evidence="3 4" key="1">
    <citation type="submission" date="2023-10" db="EMBL/GenBank/DDBJ databases">
        <title>Roseovarius strain S88 nov., isolated from a marine algae.</title>
        <authorList>
            <person name="Lee M.W."/>
            <person name="Lee J.K."/>
            <person name="Kim J.M."/>
            <person name="Choi D.G."/>
            <person name="Baek J.H."/>
            <person name="Bayburt H."/>
            <person name="Jung J.J."/>
            <person name="Han D.M."/>
            <person name="Jeon C.O."/>
        </authorList>
    </citation>
    <scope>NUCLEOTIDE SEQUENCE [LARGE SCALE GENOMIC DNA]</scope>
    <source>
        <strain evidence="3 4">S88</strain>
    </source>
</reference>
<dbReference type="Proteomes" id="UP001364156">
    <property type="component" value="Chromosome"/>
</dbReference>
<keyword evidence="2" id="KW-0175">Coiled coil</keyword>
<gene>
    <name evidence="3" type="ORF">RZ517_09970</name>
</gene>
<dbReference type="InterPro" id="IPR006143">
    <property type="entry name" value="RND_pump_MFP"/>
</dbReference>